<dbReference type="Proteomes" id="UP000222126">
    <property type="component" value="Segment"/>
</dbReference>
<dbReference type="Gene3D" id="1.10.530.10">
    <property type="match status" value="1"/>
</dbReference>
<proteinExistence type="predicted"/>
<dbReference type="KEGG" id="vg:54976483"/>
<dbReference type="RefSeq" id="YP_009786407.1">
    <property type="nucleotide sequence ID" value="NC_047768.1"/>
</dbReference>
<evidence type="ECO:0008006" key="3">
    <source>
        <dbReference type="Google" id="ProtNLM"/>
    </source>
</evidence>
<sequence length="217" mass="24440">MNFFDVVRPMFNGKLTQGQVNGMNRILAYAAEIGCSRAHLAYILATIYHETARWMEPIREGARRYGPNYSDASARRAVAAIYAKGIISRNYALPNAAGLSFYGRGLVQITHEENYAKFNIADNPDAALEWDTALEITFRGMAEGMFTGKSLADVAEVGEQDYTNDRIVINGDVRKNGARIAKYANTFYDALEAYKPKEFDNERSNTDGAWPPRWWPF</sequence>
<accession>A0A1B1IY38</accession>
<organism evidence="1 2">
    <name type="scientific">Phage MedPE-SWcel-C56</name>
    <dbReference type="NCBI Taxonomy" id="1871314"/>
    <lineage>
        <taxon>Viruses</taxon>
        <taxon>Duplodnaviria</taxon>
        <taxon>Heunggongvirae</taxon>
        <taxon>Uroviricota</taxon>
        <taxon>Caudoviricetes</taxon>
        <taxon>Autographivirales</taxon>
        <taxon>Kafavirus</taxon>
        <taxon>Kafavirus SWcelC56</taxon>
    </lineage>
</organism>
<protein>
    <recommendedName>
        <fullName evidence="3">Glycoside hydrolase family 19 catalytic domain-containing protein</fullName>
    </recommendedName>
</protein>
<dbReference type="InterPro" id="IPR023346">
    <property type="entry name" value="Lysozyme-like_dom_sf"/>
</dbReference>
<dbReference type="SUPFAM" id="SSF53955">
    <property type="entry name" value="Lysozyme-like"/>
    <property type="match status" value="1"/>
</dbReference>
<dbReference type="GeneID" id="54976483"/>
<dbReference type="EMBL" id="KX397280">
    <property type="protein sequence ID" value="ANS06243.1"/>
    <property type="molecule type" value="Genomic_DNA"/>
</dbReference>
<name>A0A1B1IY38_9CAUD</name>
<evidence type="ECO:0000313" key="2">
    <source>
        <dbReference type="Proteomes" id="UP000222126"/>
    </source>
</evidence>
<keyword evidence="2" id="KW-1185">Reference proteome</keyword>
<evidence type="ECO:0000313" key="1">
    <source>
        <dbReference type="EMBL" id="ANS06243.1"/>
    </source>
</evidence>
<reference evidence="1 2" key="1">
    <citation type="submission" date="2016-06" db="EMBL/GenBank/DDBJ databases">
        <title>Not all particles are equal: the selective enrichment of particle-associated bacteria from the Mediterranean Sea.</title>
        <authorList>
            <person name="Lopez-Perez M."/>
            <person name="Kimes N.E."/>
            <person name="Haro-Moreno J.M."/>
            <person name="Rodriguez-Valera F."/>
        </authorList>
    </citation>
    <scope>NUCLEOTIDE SEQUENCE [LARGE SCALE GENOMIC DNA]</scope>
</reference>